<dbReference type="GeneID" id="98064977"/>
<protein>
    <submittedName>
        <fullName evidence="2">Uncharacterized protein</fullName>
    </submittedName>
</protein>
<comment type="caution">
    <text evidence="2">The sequence shown here is derived from an EMBL/GenBank/DDBJ whole genome shotgun (WGS) entry which is preliminary data.</text>
</comment>
<sequence length="79" mass="8726">MKNIISALTLLVTLPAFCTSSLEKISSFEEGKWVAEWVNQDDAAQTKRLFTALKGNLNKCVVPKLQLREAVMSTAIVSK</sequence>
<reference evidence="2" key="1">
    <citation type="submission" date="2017-12" db="EMBL/GenBank/DDBJ databases">
        <title>FDA dAtabase for Regulatory Grade micrObial Sequences (FDA-ARGOS): Supporting development and validation of Infectious Disease Dx tests.</title>
        <authorList>
            <person name="Kerrigan L."/>
            <person name="Tallon L.J."/>
            <person name="Sadzewicz L."/>
            <person name="Sengamalay N."/>
            <person name="Ott S."/>
            <person name="Godinez A."/>
            <person name="Nagaraj S."/>
            <person name="Vavikolanu K."/>
            <person name="Aluvathingal J."/>
            <person name="Nadendla S."/>
            <person name="Sichtig H."/>
        </authorList>
    </citation>
    <scope>NUCLEOTIDE SEQUENCE [LARGE SCALE GENOMIC DNA]</scope>
    <source>
        <strain evidence="2">FDAARGOS_200</strain>
    </source>
</reference>
<organism evidence="2 3">
    <name type="scientific">Legionella anisa</name>
    <dbReference type="NCBI Taxonomy" id="28082"/>
    <lineage>
        <taxon>Bacteria</taxon>
        <taxon>Pseudomonadati</taxon>
        <taxon>Pseudomonadota</taxon>
        <taxon>Gammaproteobacteria</taxon>
        <taxon>Legionellales</taxon>
        <taxon>Legionellaceae</taxon>
        <taxon>Legionella</taxon>
    </lineage>
</organism>
<dbReference type="AlphaFoldDB" id="A0AAX0WW40"/>
<name>A0AAX0WW40_9GAMM</name>
<gene>
    <name evidence="2" type="ORF">A6J39_016175</name>
</gene>
<keyword evidence="3" id="KW-1185">Reference proteome</keyword>
<evidence type="ECO:0000313" key="2">
    <source>
        <dbReference type="EMBL" id="PNL62621.1"/>
    </source>
</evidence>
<evidence type="ECO:0000256" key="1">
    <source>
        <dbReference type="SAM" id="SignalP"/>
    </source>
</evidence>
<feature type="signal peptide" evidence="1">
    <location>
        <begin position="1"/>
        <end position="18"/>
    </location>
</feature>
<keyword evidence="1" id="KW-0732">Signal</keyword>
<evidence type="ECO:0000313" key="3">
    <source>
        <dbReference type="Proteomes" id="UP000192511"/>
    </source>
</evidence>
<accession>A0AAX0WW40</accession>
<dbReference type="Proteomes" id="UP000192511">
    <property type="component" value="Unassembled WGS sequence"/>
</dbReference>
<dbReference type="EMBL" id="NBTX02000004">
    <property type="protein sequence ID" value="PNL62621.1"/>
    <property type="molecule type" value="Genomic_DNA"/>
</dbReference>
<dbReference type="RefSeq" id="WP_019234926.1">
    <property type="nucleotide sequence ID" value="NZ_CAAAHR010000103.1"/>
</dbReference>
<feature type="chain" id="PRO_5043398950" evidence="1">
    <location>
        <begin position="19"/>
        <end position="79"/>
    </location>
</feature>
<proteinExistence type="predicted"/>